<sequence length="414" mass="45684">MKSLPLALLLAAAVAHADGGDADALALADATADAQTATRDWRFLTELAGASAQYRFNDQPAEARLSLDGRIDRRFHDDWRFVFADRLDLRSTGGHQSSVNTLKELYLGWQPDTDLLLDLGRINTRYGAGFGYNPTDFFKVGALRSVTSVNPASLRENRLGSVMLRGQKLWDGGSLTAMYSPKLADSPSDDAFNPDWGASNPQDRWLLAVSQSFGNDHGGNLNPQLLLYHDADTTQLGLNWSVLLGDATIVYAEWAGGRQPSVAGRAAGIDDTAFRNAASTGLTWTAAAKVTLTLEYQYDGAALDDAGWSALRSGPLPAYVRYRQLAAQRQDLTTRHAAMLYAQWQDALIRHVDLSGFVRQDLIDDSRLSWLEARWHGDDTDIALQWQYDAGETRSNYGGLPQRQIWQALLSHYF</sequence>
<accession>A0ABS2BQR7</accession>
<keyword evidence="1" id="KW-0732">Signal</keyword>
<reference evidence="2 3" key="1">
    <citation type="submission" date="2021-01" db="EMBL/GenBank/DDBJ databases">
        <title>Draft Genome Sequence and Polyhydroxyalkanoate Biosynthetic Potential of Jeongeupia naejangsanensis Type Strain DSM 24253.</title>
        <authorList>
            <person name="Turrini P."/>
            <person name="Artuso I."/>
            <person name="Lugli G.A."/>
            <person name="Frangipani E."/>
            <person name="Ventura M."/>
            <person name="Visca P."/>
        </authorList>
    </citation>
    <scope>NUCLEOTIDE SEQUENCE [LARGE SCALE GENOMIC DNA]</scope>
    <source>
        <strain evidence="2 3">DSM 24253</strain>
    </source>
</reference>
<comment type="caution">
    <text evidence="2">The sequence shown here is derived from an EMBL/GenBank/DDBJ whole genome shotgun (WGS) entry which is preliminary data.</text>
</comment>
<keyword evidence="3" id="KW-1185">Reference proteome</keyword>
<dbReference type="EMBL" id="JAESND010000014">
    <property type="protein sequence ID" value="MBM3117775.1"/>
    <property type="molecule type" value="Genomic_DNA"/>
</dbReference>
<evidence type="ECO:0000313" key="3">
    <source>
        <dbReference type="Proteomes" id="UP000809431"/>
    </source>
</evidence>
<proteinExistence type="predicted"/>
<name>A0ABS2BQR7_9NEIS</name>
<feature type="chain" id="PRO_5046542963" description="Alginate export domain-containing protein" evidence="1">
    <location>
        <begin position="18"/>
        <end position="414"/>
    </location>
</feature>
<feature type="signal peptide" evidence="1">
    <location>
        <begin position="1"/>
        <end position="17"/>
    </location>
</feature>
<gene>
    <name evidence="2" type="ORF">JMJ54_18215</name>
</gene>
<organism evidence="2 3">
    <name type="scientific">Jeongeupia naejangsanensis</name>
    <dbReference type="NCBI Taxonomy" id="613195"/>
    <lineage>
        <taxon>Bacteria</taxon>
        <taxon>Pseudomonadati</taxon>
        <taxon>Pseudomonadota</taxon>
        <taxon>Betaproteobacteria</taxon>
        <taxon>Neisseriales</taxon>
        <taxon>Chitinibacteraceae</taxon>
        <taxon>Jeongeupia</taxon>
    </lineage>
</organism>
<dbReference type="Proteomes" id="UP000809431">
    <property type="component" value="Unassembled WGS sequence"/>
</dbReference>
<dbReference type="SUPFAM" id="SSF56935">
    <property type="entry name" value="Porins"/>
    <property type="match status" value="1"/>
</dbReference>
<evidence type="ECO:0000313" key="2">
    <source>
        <dbReference type="EMBL" id="MBM3117775.1"/>
    </source>
</evidence>
<dbReference type="RefSeq" id="WP_203539962.1">
    <property type="nucleotide sequence ID" value="NZ_JAESND010000014.1"/>
</dbReference>
<evidence type="ECO:0008006" key="4">
    <source>
        <dbReference type="Google" id="ProtNLM"/>
    </source>
</evidence>
<evidence type="ECO:0000256" key="1">
    <source>
        <dbReference type="SAM" id="SignalP"/>
    </source>
</evidence>
<protein>
    <recommendedName>
        <fullName evidence="4">Alginate export domain-containing protein</fullName>
    </recommendedName>
</protein>